<dbReference type="InterPro" id="IPR008999">
    <property type="entry name" value="Actin-crosslinking"/>
</dbReference>
<name>A0A830BAT1_9LAMI</name>
<comment type="caution">
    <text evidence="2">The sequence shown here is derived from an EMBL/GenBank/DDBJ whole genome shotgun (WGS) entry which is preliminary data.</text>
</comment>
<dbReference type="PANTHER" id="PTHR31205">
    <property type="entry name" value="ACTIN CROSS-LINKING PROTEIN (DUF569)"/>
    <property type="match status" value="1"/>
</dbReference>
<evidence type="ECO:0000313" key="2">
    <source>
        <dbReference type="EMBL" id="GFP84116.1"/>
    </source>
</evidence>
<reference evidence="2" key="1">
    <citation type="submission" date="2020-07" db="EMBL/GenBank/DDBJ databases">
        <title>Ethylene signaling mediates host invasion by parasitic plants.</title>
        <authorList>
            <person name="Yoshida S."/>
        </authorList>
    </citation>
    <scope>NUCLEOTIDE SEQUENCE</scope>
    <source>
        <strain evidence="2">Okayama</strain>
    </source>
</reference>
<gene>
    <name evidence="2" type="ORF">PHJA_000555200</name>
</gene>
<dbReference type="PANTHER" id="PTHR31205:SF69">
    <property type="entry name" value="ACTIN CROSS-LINKING PROTEIN (DUF569)"/>
    <property type="match status" value="1"/>
</dbReference>
<feature type="domain" description="DUF569" evidence="1">
    <location>
        <begin position="1"/>
        <end position="108"/>
    </location>
</feature>
<dbReference type="Proteomes" id="UP000653305">
    <property type="component" value="Unassembled WGS sequence"/>
</dbReference>
<feature type="non-terminal residue" evidence="2">
    <location>
        <position position="1"/>
    </location>
</feature>
<sequence>QSHNGAAHKAHWTVEFVDEKHDIIRLKSCHGLYLTSAEELFLLAMMREKTLQTMLEKMMDGLVEWEPIKEGLNVKLMTSNEKNLRVNGAAPPWRNSIMHNVPQWMATQS</sequence>
<accession>A0A830BAT1</accession>
<organism evidence="2 3">
    <name type="scientific">Phtheirospermum japonicum</name>
    <dbReference type="NCBI Taxonomy" id="374723"/>
    <lineage>
        <taxon>Eukaryota</taxon>
        <taxon>Viridiplantae</taxon>
        <taxon>Streptophyta</taxon>
        <taxon>Embryophyta</taxon>
        <taxon>Tracheophyta</taxon>
        <taxon>Spermatophyta</taxon>
        <taxon>Magnoliopsida</taxon>
        <taxon>eudicotyledons</taxon>
        <taxon>Gunneridae</taxon>
        <taxon>Pentapetalae</taxon>
        <taxon>asterids</taxon>
        <taxon>lamiids</taxon>
        <taxon>Lamiales</taxon>
        <taxon>Orobanchaceae</taxon>
        <taxon>Orobanchaceae incertae sedis</taxon>
        <taxon>Phtheirospermum</taxon>
    </lineage>
</organism>
<dbReference type="Pfam" id="PF04601">
    <property type="entry name" value="DUF569"/>
    <property type="match status" value="1"/>
</dbReference>
<keyword evidence="3" id="KW-1185">Reference proteome</keyword>
<proteinExistence type="predicted"/>
<dbReference type="SUPFAM" id="SSF50405">
    <property type="entry name" value="Actin-crosslinking proteins"/>
    <property type="match status" value="1"/>
</dbReference>
<dbReference type="Gene3D" id="2.80.10.50">
    <property type="match status" value="1"/>
</dbReference>
<dbReference type="AlphaFoldDB" id="A0A830BAT1"/>
<dbReference type="EMBL" id="BMAC01000078">
    <property type="protein sequence ID" value="GFP84116.1"/>
    <property type="molecule type" value="Genomic_DNA"/>
</dbReference>
<evidence type="ECO:0000259" key="1">
    <source>
        <dbReference type="Pfam" id="PF04601"/>
    </source>
</evidence>
<protein>
    <recommendedName>
        <fullName evidence="1">DUF569 domain-containing protein</fullName>
    </recommendedName>
</protein>
<dbReference type="InterPro" id="IPR007679">
    <property type="entry name" value="DUF569"/>
</dbReference>
<evidence type="ECO:0000313" key="3">
    <source>
        <dbReference type="Proteomes" id="UP000653305"/>
    </source>
</evidence>
<dbReference type="OrthoDB" id="2432302at2759"/>